<name>A0ABQ5RWB9_9CHLO</name>
<feature type="transmembrane region" description="Helical" evidence="1">
    <location>
        <begin position="54"/>
        <end position="73"/>
    </location>
</feature>
<evidence type="ECO:0000313" key="3">
    <source>
        <dbReference type="Proteomes" id="UP001165090"/>
    </source>
</evidence>
<keyword evidence="1" id="KW-0472">Membrane</keyword>
<reference evidence="2 3" key="1">
    <citation type="journal article" date="2023" name="IScience">
        <title>Expanded male sex-determining region conserved during the evolution of homothallism in the green alga Volvox.</title>
        <authorList>
            <person name="Yamamoto K."/>
            <person name="Matsuzaki R."/>
            <person name="Mahakham W."/>
            <person name="Heman W."/>
            <person name="Sekimoto H."/>
            <person name="Kawachi M."/>
            <person name="Minakuchi Y."/>
            <person name="Toyoda A."/>
            <person name="Nozaki H."/>
        </authorList>
    </citation>
    <scope>NUCLEOTIDE SEQUENCE [LARGE SCALE GENOMIC DNA]</scope>
    <source>
        <strain evidence="2 3">NIES-4468</strain>
    </source>
</reference>
<dbReference type="Proteomes" id="UP001165090">
    <property type="component" value="Unassembled WGS sequence"/>
</dbReference>
<sequence>MLDEEAKELEAYQSSRSHIEYLKNKGAEDKAMGCFLVGCKEHQKKRPTMVGAGLLLHMAVSWPVLGILAVSECKDRIQWAKKKWGLTDPKLTAPYTLMGTLMA</sequence>
<keyword evidence="3" id="KW-1185">Reference proteome</keyword>
<gene>
    <name evidence="2" type="ORF">VaNZ11_003684</name>
</gene>
<keyword evidence="1" id="KW-0812">Transmembrane</keyword>
<evidence type="ECO:0000313" key="2">
    <source>
        <dbReference type="EMBL" id="GLI61327.1"/>
    </source>
</evidence>
<organism evidence="2 3">
    <name type="scientific">Volvox africanus</name>
    <dbReference type="NCBI Taxonomy" id="51714"/>
    <lineage>
        <taxon>Eukaryota</taxon>
        <taxon>Viridiplantae</taxon>
        <taxon>Chlorophyta</taxon>
        <taxon>core chlorophytes</taxon>
        <taxon>Chlorophyceae</taxon>
        <taxon>CS clade</taxon>
        <taxon>Chlamydomonadales</taxon>
        <taxon>Volvocaceae</taxon>
        <taxon>Volvox</taxon>
    </lineage>
</organism>
<evidence type="ECO:0000256" key="1">
    <source>
        <dbReference type="SAM" id="Phobius"/>
    </source>
</evidence>
<protein>
    <submittedName>
        <fullName evidence="2">Uncharacterized protein</fullName>
    </submittedName>
</protein>
<comment type="caution">
    <text evidence="2">The sequence shown here is derived from an EMBL/GenBank/DDBJ whole genome shotgun (WGS) entry which is preliminary data.</text>
</comment>
<dbReference type="EMBL" id="BSDZ01000010">
    <property type="protein sequence ID" value="GLI61327.1"/>
    <property type="molecule type" value="Genomic_DNA"/>
</dbReference>
<accession>A0ABQ5RWB9</accession>
<keyword evidence="1" id="KW-1133">Transmembrane helix</keyword>
<proteinExistence type="predicted"/>